<dbReference type="EMBL" id="JBJQOH010000006">
    <property type="protein sequence ID" value="KAL3684186.1"/>
    <property type="molecule type" value="Genomic_DNA"/>
</dbReference>
<sequence>MIRSLALNSESKRGARMPINIAWSRSPAGYGSGFASTGEIRPLKRSSNGPGQPNSCTSGGHLTNDLTDCRVKEDHQGRSPLRAKVRLALAIWLALGSEFAPTGERINSTMRGRHKILKIKTKANDATPNIPGAKTWVAKPFYLLVVDQPPQQQDVNYHDMGVRTPKSELARKVMGKNTFRTHEGQSFATCRYCGLEYVYNITRLTTHFTGDHEPRGGALQPKKKGCETCESVRICALCGEGSDYIRDIGTKQSKQREIEKTASVNQQALCRTMRIAIFKESLLGHYWKRTYQTPPLTSLLLRNVQLILRRQCWMCRQTCQETLLHFQTPRHQDGISNNH</sequence>
<comment type="caution">
    <text evidence="2">The sequence shown here is derived from an EMBL/GenBank/DDBJ whole genome shotgun (WGS) entry which is preliminary data.</text>
</comment>
<protein>
    <recommendedName>
        <fullName evidence="4">C2H2-type domain-containing protein</fullName>
    </recommendedName>
</protein>
<evidence type="ECO:0000313" key="2">
    <source>
        <dbReference type="EMBL" id="KAL3684186.1"/>
    </source>
</evidence>
<dbReference type="Proteomes" id="UP001633002">
    <property type="component" value="Unassembled WGS sequence"/>
</dbReference>
<evidence type="ECO:0000313" key="3">
    <source>
        <dbReference type="Proteomes" id="UP001633002"/>
    </source>
</evidence>
<dbReference type="AlphaFoldDB" id="A0ABD3GZS9"/>
<gene>
    <name evidence="2" type="ORF">R1sor_002208</name>
</gene>
<evidence type="ECO:0008006" key="4">
    <source>
        <dbReference type="Google" id="ProtNLM"/>
    </source>
</evidence>
<reference evidence="2 3" key="1">
    <citation type="submission" date="2024-09" db="EMBL/GenBank/DDBJ databases">
        <title>Chromosome-scale assembly of Riccia sorocarpa.</title>
        <authorList>
            <person name="Paukszto L."/>
        </authorList>
    </citation>
    <scope>NUCLEOTIDE SEQUENCE [LARGE SCALE GENOMIC DNA]</scope>
    <source>
        <strain evidence="2">LP-2024</strain>
        <tissue evidence="2">Aerial parts of the thallus</tissue>
    </source>
</reference>
<name>A0ABD3GZS9_9MARC</name>
<feature type="region of interest" description="Disordered" evidence="1">
    <location>
        <begin position="34"/>
        <end position="61"/>
    </location>
</feature>
<feature type="compositionally biased region" description="Polar residues" evidence="1">
    <location>
        <begin position="45"/>
        <end position="61"/>
    </location>
</feature>
<proteinExistence type="predicted"/>
<accession>A0ABD3GZS9</accession>
<evidence type="ECO:0000256" key="1">
    <source>
        <dbReference type="SAM" id="MobiDB-lite"/>
    </source>
</evidence>
<organism evidence="2 3">
    <name type="scientific">Riccia sorocarpa</name>
    <dbReference type="NCBI Taxonomy" id="122646"/>
    <lineage>
        <taxon>Eukaryota</taxon>
        <taxon>Viridiplantae</taxon>
        <taxon>Streptophyta</taxon>
        <taxon>Embryophyta</taxon>
        <taxon>Marchantiophyta</taxon>
        <taxon>Marchantiopsida</taxon>
        <taxon>Marchantiidae</taxon>
        <taxon>Marchantiales</taxon>
        <taxon>Ricciaceae</taxon>
        <taxon>Riccia</taxon>
    </lineage>
</organism>
<keyword evidence="3" id="KW-1185">Reference proteome</keyword>